<dbReference type="InterPro" id="IPR051552">
    <property type="entry name" value="HptR"/>
</dbReference>
<sequence>MYRVLIVEDELFVRLGIKMSVEWEKLDMEVIADVSNGEQAWEVYVREEPDIILTDLKMPIMDGMELIRRVREKSDRTRIIILSCLEEFALVRESISMDVTDYILKLTMTREDMEKVLDKARTELEALKRAREPAGVSPEKQRQELLDFFYYNTWGEREYGERLRKIGLPFGEKNLLMAELEINRYEEVQKRFGDDYGVLVDSALLNVLTELMEEHGGGMVMKDRQKCYLIIAGYGSAEQKAMAEYGFERFLAKARKTLSMYFQIAVTIGISQLFDGYENLGRMYQQCRYCLDQTFYHMPGENLFYSKIRGEDRTALVRERLLACAEQDGMDDHSKKTAGGSRGTVRTKAGSGCAEKISGIYAESGSGTHGLRQPEKICHGGGERAADGACGNAFPASGGILFLSQAAFRGRPHETGDEQNRGGNRLPY</sequence>
<evidence type="ECO:0000256" key="2">
    <source>
        <dbReference type="ARBA" id="ARBA00022490"/>
    </source>
</evidence>
<dbReference type="InterPro" id="IPR011006">
    <property type="entry name" value="CheY-like_superfamily"/>
</dbReference>
<evidence type="ECO:0000313" key="8">
    <source>
        <dbReference type="EMBL" id="HJB92067.1"/>
    </source>
</evidence>
<evidence type="ECO:0000256" key="6">
    <source>
        <dbReference type="SAM" id="Coils"/>
    </source>
</evidence>
<keyword evidence="6" id="KW-0175">Coiled coil</keyword>
<accession>A0A9D2MU04</accession>
<dbReference type="CDD" id="cd17536">
    <property type="entry name" value="REC_YesN-like"/>
    <property type="match status" value="1"/>
</dbReference>
<dbReference type="Pfam" id="PF17853">
    <property type="entry name" value="GGDEF_2"/>
    <property type="match status" value="1"/>
</dbReference>
<dbReference type="PANTHER" id="PTHR42713:SF3">
    <property type="entry name" value="TRANSCRIPTIONAL REGULATORY PROTEIN HPTR"/>
    <property type="match status" value="1"/>
</dbReference>
<dbReference type="GO" id="GO:0000160">
    <property type="term" value="P:phosphorelay signal transduction system"/>
    <property type="evidence" value="ECO:0007669"/>
    <property type="project" value="InterPro"/>
</dbReference>
<dbReference type="Proteomes" id="UP000886883">
    <property type="component" value="Unassembled WGS sequence"/>
</dbReference>
<keyword evidence="2" id="KW-0963">Cytoplasm</keyword>
<evidence type="ECO:0000256" key="1">
    <source>
        <dbReference type="ARBA" id="ARBA00018672"/>
    </source>
</evidence>
<dbReference type="Gene3D" id="3.40.50.2300">
    <property type="match status" value="1"/>
</dbReference>
<dbReference type="Pfam" id="PF00072">
    <property type="entry name" value="Response_reg"/>
    <property type="match status" value="1"/>
</dbReference>
<evidence type="ECO:0000313" key="9">
    <source>
        <dbReference type="Proteomes" id="UP000886883"/>
    </source>
</evidence>
<dbReference type="GO" id="GO:0003677">
    <property type="term" value="F:DNA binding"/>
    <property type="evidence" value="ECO:0007669"/>
    <property type="project" value="UniProtKB-KW"/>
</dbReference>
<evidence type="ECO:0000256" key="4">
    <source>
        <dbReference type="ARBA" id="ARBA00024867"/>
    </source>
</evidence>
<dbReference type="PROSITE" id="PS50110">
    <property type="entry name" value="RESPONSE_REGULATORY"/>
    <property type="match status" value="1"/>
</dbReference>
<evidence type="ECO:0000259" key="7">
    <source>
        <dbReference type="PROSITE" id="PS50110"/>
    </source>
</evidence>
<feature type="coiled-coil region" evidence="6">
    <location>
        <begin position="103"/>
        <end position="130"/>
    </location>
</feature>
<dbReference type="PANTHER" id="PTHR42713">
    <property type="entry name" value="HISTIDINE KINASE-RELATED"/>
    <property type="match status" value="1"/>
</dbReference>
<dbReference type="EMBL" id="DWXE01000043">
    <property type="protein sequence ID" value="HJB92067.1"/>
    <property type="molecule type" value="Genomic_DNA"/>
</dbReference>
<protein>
    <recommendedName>
        <fullName evidence="1">Stage 0 sporulation protein A homolog</fullName>
    </recommendedName>
</protein>
<organism evidence="8 9">
    <name type="scientific">Candidatus Eisenbergiella merdigallinarum</name>
    <dbReference type="NCBI Taxonomy" id="2838552"/>
    <lineage>
        <taxon>Bacteria</taxon>
        <taxon>Bacillati</taxon>
        <taxon>Bacillota</taxon>
        <taxon>Clostridia</taxon>
        <taxon>Lachnospirales</taxon>
        <taxon>Lachnospiraceae</taxon>
        <taxon>Eisenbergiella</taxon>
    </lineage>
</organism>
<dbReference type="InterPro" id="IPR041522">
    <property type="entry name" value="CdaR_GGDEF"/>
</dbReference>
<dbReference type="SUPFAM" id="SSF52172">
    <property type="entry name" value="CheY-like"/>
    <property type="match status" value="1"/>
</dbReference>
<feature type="domain" description="Response regulatory" evidence="7">
    <location>
        <begin position="3"/>
        <end position="120"/>
    </location>
</feature>
<evidence type="ECO:0000256" key="5">
    <source>
        <dbReference type="PROSITE-ProRule" id="PRU00169"/>
    </source>
</evidence>
<keyword evidence="3" id="KW-0238">DNA-binding</keyword>
<name>A0A9D2MU04_9FIRM</name>
<reference evidence="8" key="1">
    <citation type="journal article" date="2021" name="PeerJ">
        <title>Extensive microbial diversity within the chicken gut microbiome revealed by metagenomics and culture.</title>
        <authorList>
            <person name="Gilroy R."/>
            <person name="Ravi A."/>
            <person name="Getino M."/>
            <person name="Pursley I."/>
            <person name="Horton D.L."/>
            <person name="Alikhan N.F."/>
            <person name="Baker D."/>
            <person name="Gharbi K."/>
            <person name="Hall N."/>
            <person name="Watson M."/>
            <person name="Adriaenssens E.M."/>
            <person name="Foster-Nyarko E."/>
            <person name="Jarju S."/>
            <person name="Secka A."/>
            <person name="Antonio M."/>
            <person name="Oren A."/>
            <person name="Chaudhuri R.R."/>
            <person name="La Ragione R."/>
            <person name="Hildebrand F."/>
            <person name="Pallen M.J."/>
        </authorList>
    </citation>
    <scope>NUCLEOTIDE SEQUENCE</scope>
    <source>
        <strain evidence="8">USAMLcec3-2134</strain>
    </source>
</reference>
<evidence type="ECO:0000256" key="3">
    <source>
        <dbReference type="ARBA" id="ARBA00023125"/>
    </source>
</evidence>
<keyword evidence="5" id="KW-0597">Phosphoprotein</keyword>
<dbReference type="AlphaFoldDB" id="A0A9D2MU04"/>
<comment type="caution">
    <text evidence="8">The sequence shown here is derived from an EMBL/GenBank/DDBJ whole genome shotgun (WGS) entry which is preliminary data.</text>
</comment>
<gene>
    <name evidence="8" type="ORF">H9763_11470</name>
</gene>
<comment type="function">
    <text evidence="4">May play the central regulatory role in sporulation. It may be an element of the effector pathway responsible for the activation of sporulation genes in response to nutritional stress. Spo0A may act in concert with spo0H (a sigma factor) to control the expression of some genes that are critical to the sporulation process.</text>
</comment>
<feature type="modified residue" description="4-aspartylphosphate" evidence="5">
    <location>
        <position position="55"/>
    </location>
</feature>
<dbReference type="InterPro" id="IPR001789">
    <property type="entry name" value="Sig_transdc_resp-reg_receiver"/>
</dbReference>
<proteinExistence type="predicted"/>
<reference evidence="8" key="2">
    <citation type="submission" date="2021-04" db="EMBL/GenBank/DDBJ databases">
        <authorList>
            <person name="Gilroy R."/>
        </authorList>
    </citation>
    <scope>NUCLEOTIDE SEQUENCE</scope>
    <source>
        <strain evidence="8">USAMLcec3-2134</strain>
    </source>
</reference>
<dbReference type="SMART" id="SM00448">
    <property type="entry name" value="REC"/>
    <property type="match status" value="1"/>
</dbReference>